<evidence type="ECO:0000259" key="9">
    <source>
        <dbReference type="PROSITE" id="PS51382"/>
    </source>
</evidence>
<proteinExistence type="inferred from homology"/>
<dbReference type="GO" id="GO:0005886">
    <property type="term" value="C:plasma membrane"/>
    <property type="evidence" value="ECO:0007669"/>
    <property type="project" value="TreeGrafter"/>
</dbReference>
<dbReference type="PANTHER" id="PTHR10783:SF103">
    <property type="entry name" value="SOLUTE CARRIER FAMILY 53 MEMBER 1"/>
    <property type="match status" value="1"/>
</dbReference>
<comment type="similarity">
    <text evidence="2">Belongs to the SYG1 (TC 2.A.94) family.</text>
</comment>
<evidence type="ECO:0000256" key="3">
    <source>
        <dbReference type="ARBA" id="ARBA00022692"/>
    </source>
</evidence>
<feature type="region of interest" description="Disordered" evidence="6">
    <location>
        <begin position="845"/>
        <end position="914"/>
    </location>
</feature>
<organism evidence="10 11">
    <name type="scientific">Talaromyces proteolyticus</name>
    <dbReference type="NCBI Taxonomy" id="1131652"/>
    <lineage>
        <taxon>Eukaryota</taxon>
        <taxon>Fungi</taxon>
        <taxon>Dikarya</taxon>
        <taxon>Ascomycota</taxon>
        <taxon>Pezizomycotina</taxon>
        <taxon>Eurotiomycetes</taxon>
        <taxon>Eurotiomycetidae</taxon>
        <taxon>Eurotiales</taxon>
        <taxon>Trichocomaceae</taxon>
        <taxon>Talaromyces</taxon>
        <taxon>Talaromyces sect. Bacilispori</taxon>
    </lineage>
</organism>
<comment type="subcellular location">
    <subcellularLocation>
        <location evidence="1">Membrane</location>
        <topology evidence="1">Multi-pass membrane protein</topology>
    </subcellularLocation>
</comment>
<feature type="region of interest" description="Disordered" evidence="6">
    <location>
        <begin position="780"/>
        <end position="810"/>
    </location>
</feature>
<accession>A0AAD4Q104</accession>
<comment type="caution">
    <text evidence="10">The sequence shown here is derived from an EMBL/GenBank/DDBJ whole genome shotgun (WGS) entry which is preliminary data.</text>
</comment>
<evidence type="ECO:0000259" key="8">
    <source>
        <dbReference type="PROSITE" id="PS51380"/>
    </source>
</evidence>
<evidence type="ECO:0000313" key="10">
    <source>
        <dbReference type="EMBL" id="KAH8701764.1"/>
    </source>
</evidence>
<protein>
    <submittedName>
        <fullName evidence="10">Signal transduction protein Syg1</fullName>
    </submittedName>
</protein>
<sequence length="914" mass="104906">MKFAKELNEELVPEWRVKYLDYKLGKKKVKAIRRALQRTNRTPTRRPDTYYETPSQDLQPNASTSATRFPLNYNGSPSAHMPEQLPLRTPGSRFSNTIGGYGSIVSEPPLENVTRLPSLQLPDPAIDPDRAGTQQKHQQRLLSNTDQSPLPRQGTSDRPVKPPPYSVINNKGNPKRLYSTGDVPSKTAKFFKRVFTSGDLESSGRSYQSSISDEVTEKEDEFFEFLDSELNKIESFYKEKEVEATHRLQALRQQLHMMRDQRTAQMMTAKRAKSPERDRSQPNSYLNVIPNTKWAHAIVGKQHFGKNSRALATLQTPKTPGPMDPQSIIGRRDFVQRPESVNVPYRSAKRKLKLALQEFYRGLELLKSYAYLNRKAFRKINKKFDKSINMRPTLRYMSEKVNKAYFVQSEVIEGHMVTVEDLYARYIEGGNRKIAVTKLRGKNHSHDFSPNTFRIGMLLAAGFVSSIQGLILAIRLLGDTDNTVRLNTSYLLQIYGGYFLIVFHYMLFCLDCMIWTRAKINYAFVFEFDTRHVLNWRQLAEWRLLLAGLYPVEFRDFFLGDMYCSQTYAMGNIELFFCLYATAWNNPPTCNSSNSRLLGFFTTLPAIWRGLQCLRRYRDTKNIFPHLVNFGKYTFSILFYMTLSLYRIDKQIGYQVPFIVFGAANAIYCSIWDIAMDWSLGNVYASHTLLRDILAFRRAWLYYVAIVIDVVIRFNWIFYAIFINDIQHSASLSFFVSLTEICRRGIWTIFRVENEHCTNVHMFRALRDIPLPYQVEEEMGETPAGALDGEQGEEEQPIAQGNAPSPLPAADDVDLEASLAKTLALRARRPTSSRAMSRVGTLMATAHSQDFQRRRPTDPLGGPAGGSAFHDLDDTTDEEDEKEDESPSREEHSFLDSDIPDPPVDRNSPHSQEH</sequence>
<dbReference type="Pfam" id="PF03124">
    <property type="entry name" value="EXS"/>
    <property type="match status" value="2"/>
</dbReference>
<reference evidence="10" key="1">
    <citation type="submission" date="2021-12" db="EMBL/GenBank/DDBJ databases">
        <title>Convergent genome expansion in fungi linked to evolution of root-endophyte symbiosis.</title>
        <authorList>
            <consortium name="DOE Joint Genome Institute"/>
            <person name="Ke Y.-H."/>
            <person name="Bonito G."/>
            <person name="Liao H.-L."/>
            <person name="Looney B."/>
            <person name="Rojas-Flechas A."/>
            <person name="Nash J."/>
            <person name="Hameed K."/>
            <person name="Schadt C."/>
            <person name="Martin F."/>
            <person name="Crous P.W."/>
            <person name="Miettinen O."/>
            <person name="Magnuson J.K."/>
            <person name="Labbe J."/>
            <person name="Jacobson D."/>
            <person name="Doktycz M.J."/>
            <person name="Veneault-Fourrey C."/>
            <person name="Kuo A."/>
            <person name="Mondo S."/>
            <person name="Calhoun S."/>
            <person name="Riley R."/>
            <person name="Ohm R."/>
            <person name="LaButti K."/>
            <person name="Andreopoulos B."/>
            <person name="Pangilinan J."/>
            <person name="Nolan M."/>
            <person name="Tritt A."/>
            <person name="Clum A."/>
            <person name="Lipzen A."/>
            <person name="Daum C."/>
            <person name="Barry K."/>
            <person name="Grigoriev I.V."/>
            <person name="Vilgalys R."/>
        </authorList>
    </citation>
    <scope>NUCLEOTIDE SEQUENCE</scope>
    <source>
        <strain evidence="10">PMI_201</strain>
    </source>
</reference>
<keyword evidence="3 7" id="KW-0812">Transmembrane</keyword>
<feature type="transmembrane region" description="Helical" evidence="7">
    <location>
        <begin position="623"/>
        <end position="646"/>
    </location>
</feature>
<dbReference type="InterPro" id="IPR004331">
    <property type="entry name" value="SPX_dom"/>
</dbReference>
<dbReference type="GO" id="GO:0016036">
    <property type="term" value="P:cellular response to phosphate starvation"/>
    <property type="evidence" value="ECO:0007669"/>
    <property type="project" value="TreeGrafter"/>
</dbReference>
<keyword evidence="5 7" id="KW-0472">Membrane</keyword>
<dbReference type="AlphaFoldDB" id="A0AAD4Q104"/>
<feature type="compositionally biased region" description="Basic and acidic residues" evidence="6">
    <location>
        <begin position="885"/>
        <end position="895"/>
    </location>
</feature>
<dbReference type="GO" id="GO:0000822">
    <property type="term" value="F:inositol hexakisphosphate binding"/>
    <property type="evidence" value="ECO:0007669"/>
    <property type="project" value="TreeGrafter"/>
</dbReference>
<dbReference type="PANTHER" id="PTHR10783">
    <property type="entry name" value="XENOTROPIC AND POLYTROPIC RETROVIRUS RECEPTOR 1-RELATED"/>
    <property type="match status" value="1"/>
</dbReference>
<dbReference type="EMBL" id="JAJTJA010000003">
    <property type="protein sequence ID" value="KAH8701764.1"/>
    <property type="molecule type" value="Genomic_DNA"/>
</dbReference>
<feature type="domain" description="SPX" evidence="9">
    <location>
        <begin position="1"/>
        <end position="398"/>
    </location>
</feature>
<dbReference type="RefSeq" id="XP_046075140.1">
    <property type="nucleotide sequence ID" value="XM_046209190.1"/>
</dbReference>
<keyword evidence="11" id="KW-1185">Reference proteome</keyword>
<evidence type="ECO:0000256" key="1">
    <source>
        <dbReference type="ARBA" id="ARBA00004141"/>
    </source>
</evidence>
<evidence type="ECO:0000256" key="2">
    <source>
        <dbReference type="ARBA" id="ARBA00009665"/>
    </source>
</evidence>
<dbReference type="GO" id="GO:0005794">
    <property type="term" value="C:Golgi apparatus"/>
    <property type="evidence" value="ECO:0007669"/>
    <property type="project" value="TreeGrafter"/>
</dbReference>
<evidence type="ECO:0000256" key="4">
    <source>
        <dbReference type="ARBA" id="ARBA00022989"/>
    </source>
</evidence>
<feature type="region of interest" description="Disordered" evidence="6">
    <location>
        <begin position="34"/>
        <end position="181"/>
    </location>
</feature>
<keyword evidence="4 7" id="KW-1133">Transmembrane helix</keyword>
<dbReference type="InterPro" id="IPR004342">
    <property type="entry name" value="EXS_C"/>
</dbReference>
<feature type="compositionally biased region" description="Polar residues" evidence="6">
    <location>
        <begin position="132"/>
        <end position="156"/>
    </location>
</feature>
<evidence type="ECO:0000256" key="6">
    <source>
        <dbReference type="SAM" id="MobiDB-lite"/>
    </source>
</evidence>
<feature type="domain" description="EXS" evidence="8">
    <location>
        <begin position="589"/>
        <end position="783"/>
    </location>
</feature>
<dbReference type="GeneID" id="70239477"/>
<feature type="transmembrane region" description="Helical" evidence="7">
    <location>
        <begin position="700"/>
        <end position="722"/>
    </location>
</feature>
<evidence type="ECO:0000256" key="5">
    <source>
        <dbReference type="ARBA" id="ARBA00023136"/>
    </source>
</evidence>
<dbReference type="GO" id="GO:0006817">
    <property type="term" value="P:phosphate ion transport"/>
    <property type="evidence" value="ECO:0007669"/>
    <property type="project" value="TreeGrafter"/>
</dbReference>
<evidence type="ECO:0000313" key="11">
    <source>
        <dbReference type="Proteomes" id="UP001201262"/>
    </source>
</evidence>
<dbReference type="PROSITE" id="PS51380">
    <property type="entry name" value="EXS"/>
    <property type="match status" value="1"/>
</dbReference>
<evidence type="ECO:0000256" key="7">
    <source>
        <dbReference type="SAM" id="Phobius"/>
    </source>
</evidence>
<feature type="compositionally biased region" description="Basic and acidic residues" evidence="6">
    <location>
        <begin position="903"/>
        <end position="914"/>
    </location>
</feature>
<dbReference type="CDD" id="cd14475">
    <property type="entry name" value="SPX_SYG1_like"/>
    <property type="match status" value="1"/>
</dbReference>
<name>A0AAD4Q104_9EURO</name>
<dbReference type="Pfam" id="PF03105">
    <property type="entry name" value="SPX"/>
    <property type="match status" value="1"/>
</dbReference>
<feature type="compositionally biased region" description="Acidic residues" evidence="6">
    <location>
        <begin position="874"/>
        <end position="884"/>
    </location>
</feature>
<feature type="compositionally biased region" description="Polar residues" evidence="6">
    <location>
        <begin position="52"/>
        <end position="77"/>
    </location>
</feature>
<feature type="transmembrane region" description="Helical" evidence="7">
    <location>
        <begin position="658"/>
        <end position="680"/>
    </location>
</feature>
<feature type="transmembrane region" description="Helical" evidence="7">
    <location>
        <begin position="455"/>
        <end position="478"/>
    </location>
</feature>
<dbReference type="PROSITE" id="PS51382">
    <property type="entry name" value="SPX"/>
    <property type="match status" value="1"/>
</dbReference>
<feature type="transmembrane region" description="Helical" evidence="7">
    <location>
        <begin position="490"/>
        <end position="510"/>
    </location>
</feature>
<gene>
    <name evidence="10" type="ORF">BGW36DRAFT_104964</name>
</gene>
<dbReference type="Proteomes" id="UP001201262">
    <property type="component" value="Unassembled WGS sequence"/>
</dbReference>